<evidence type="ECO:0000256" key="8">
    <source>
        <dbReference type="ARBA" id="ARBA00022833"/>
    </source>
</evidence>
<dbReference type="Pfam" id="PF01435">
    <property type="entry name" value="Peptidase_M48"/>
    <property type="match status" value="1"/>
</dbReference>
<evidence type="ECO:0000256" key="2">
    <source>
        <dbReference type="ARBA" id="ARBA00004651"/>
    </source>
</evidence>
<dbReference type="GO" id="GO:0006508">
    <property type="term" value="P:proteolysis"/>
    <property type="evidence" value="ECO:0007669"/>
    <property type="project" value="UniProtKB-KW"/>
</dbReference>
<dbReference type="GO" id="GO:0046872">
    <property type="term" value="F:metal ion binding"/>
    <property type="evidence" value="ECO:0007669"/>
    <property type="project" value="UniProtKB-KW"/>
</dbReference>
<evidence type="ECO:0000313" key="14">
    <source>
        <dbReference type="EMBL" id="NML46461.1"/>
    </source>
</evidence>
<evidence type="ECO:0000256" key="5">
    <source>
        <dbReference type="ARBA" id="ARBA00022692"/>
    </source>
</evidence>
<reference evidence="14 15" key="1">
    <citation type="submission" date="2020-04" db="EMBL/GenBank/DDBJ databases">
        <title>Ramlibacter sp. G-1-2-2 isolated from soil.</title>
        <authorList>
            <person name="Dahal R.H."/>
        </authorList>
    </citation>
    <scope>NUCLEOTIDE SEQUENCE [LARGE SCALE GENOMIC DNA]</scope>
    <source>
        <strain evidence="14 15">G-1-2-2</strain>
    </source>
</reference>
<keyword evidence="5 12" id="KW-0812">Transmembrane</keyword>
<evidence type="ECO:0000256" key="7">
    <source>
        <dbReference type="ARBA" id="ARBA00022801"/>
    </source>
</evidence>
<evidence type="ECO:0000259" key="13">
    <source>
        <dbReference type="Pfam" id="PF01435"/>
    </source>
</evidence>
<evidence type="ECO:0000256" key="3">
    <source>
        <dbReference type="ARBA" id="ARBA00022475"/>
    </source>
</evidence>
<keyword evidence="9 12" id="KW-1133">Transmembrane helix</keyword>
<organism evidence="14 15">
    <name type="scientific">Ramlibacter agri</name>
    <dbReference type="NCBI Taxonomy" id="2728837"/>
    <lineage>
        <taxon>Bacteria</taxon>
        <taxon>Pseudomonadati</taxon>
        <taxon>Pseudomonadota</taxon>
        <taxon>Betaproteobacteria</taxon>
        <taxon>Burkholderiales</taxon>
        <taxon>Comamonadaceae</taxon>
        <taxon>Ramlibacter</taxon>
    </lineage>
</organism>
<keyword evidence="3" id="KW-1003">Cell membrane</keyword>
<evidence type="ECO:0000313" key="15">
    <source>
        <dbReference type="Proteomes" id="UP000541185"/>
    </source>
</evidence>
<keyword evidence="8" id="KW-0862">Zinc</keyword>
<feature type="transmembrane region" description="Helical" evidence="12">
    <location>
        <begin position="68"/>
        <end position="90"/>
    </location>
</feature>
<dbReference type="PANTHER" id="PTHR43221:SF1">
    <property type="entry name" value="PROTEASE HTPX"/>
    <property type="match status" value="1"/>
</dbReference>
<dbReference type="Gene3D" id="3.30.2010.10">
    <property type="entry name" value="Metalloproteases ('zincins'), catalytic domain"/>
    <property type="match status" value="1"/>
</dbReference>
<sequence length="1270" mass="137857">MSVIYPAGPAQVAPALTAASSVYRRQAWVAMLALLAFGLFYAALTGWFGWKAYTLLRAAVLGSRDPLWVWVGGAGAAFITVFMLKALFFVRRGKLEGLVEVTEQEQPGLFAFLVRLADEARAPRPRKVFLSSRVNAAVFYDLSPLNLLFPSRKNLEIGLALVNVLNLSELKAVLAHEFGHFAQRSMAVGRWVYVAQQIAATLVARRDMLDKVLRGLSSIDIRVSWVGWILSLLVWSIRSLVDTFFRIVLAAERALSREMEFQADRISVSLAGSDALIEALFRLQAADTAWDRAIAFANAEAAKGKLTGDLFEVQSQIMQRLRALLDDAAFGAPPPRPATEAAGHRIFRKEMVQPLRMWASHPLNHEREENAKRLYHPAPLDPSSAWTLFRDPAGVRRQGTAAMFPKRDPQLPVATPEETRVALDAEYGRESFKSIYRGCYLARPVTRAATRVDELYAAGPADRNAMYPPALGALVKDLEALQREQAELQAVQAGRGQVTDGEIRFRGRILHRRQLPLALGKVKSELQVVQDKLAAHDALCRSVGRDLGRAQGRGWDAYVQGLLALLHYAEHMEANLADAHGSLANAVSMVTAKRRVSDAERKRLVIVAADLYTLLEVVHRDAVHVQPDAATLQRAGLASWQAALGEWKLAPPSQEKLGQWLDVIDSWAQPVQRALGRLRRSTLDQLLVTEAMLARAAYQHQGLEDAPAAPQVPPQYPSFVAGSARPRQEKLDWWSRFLTADGWLPGTVRLAVAGGIIASLVGMSSALGTAQVAVHNGLDRAVQVEIGRWKNLAVGPGATQHVDLDLNGAVTIRARTMQGQEIESFRVEPDVPGAQYVYNVAAASPLVEWTAVYGNASAPADAPLGAQRWLSTGADTILQAPPEQIRTKGGGGTRRVISAAPGTSVRAVFQMDPRGNARKDVTLAHARWDDTASASISDWLGLAQGYPEFPRLLAARLAEQPADVVLLRLQQDSAPSQQHEQVCQAQQAQAVKNPEQADLQYLAARCQADPAEREAAFQAGYQLHPGNGWFGFAAASGLAEKGEFGPAARGYSTCLKLPALAEQCALELARVRRLQQGSGAELQDLASRYQSVRVAHMFESGAGLQPGTEAEAYPQLARGRVAEAALKAGKGPDAARVLRLAAASDGAPDALAQQAAKLPAGAGIDNTTFWPALGLALRRGEDVQPLLAHLQEPGLPPPVQQALQQFVDVLRTSRDVQQAEAAAAQLPVALRAQVYVAGVVALGPKAPAAWREYARRALFVGERPYFALAQ</sequence>
<dbReference type="RefSeq" id="WP_169420725.1">
    <property type="nucleotide sequence ID" value="NZ_JABBFX010000002.1"/>
</dbReference>
<dbReference type="GO" id="GO:0005886">
    <property type="term" value="C:plasma membrane"/>
    <property type="evidence" value="ECO:0007669"/>
    <property type="project" value="UniProtKB-SubCell"/>
</dbReference>
<keyword evidence="15" id="KW-1185">Reference proteome</keyword>
<dbReference type="Proteomes" id="UP000541185">
    <property type="component" value="Unassembled WGS sequence"/>
</dbReference>
<evidence type="ECO:0000256" key="1">
    <source>
        <dbReference type="ARBA" id="ARBA00001947"/>
    </source>
</evidence>
<proteinExistence type="predicted"/>
<feature type="domain" description="Peptidase M48" evidence="13">
    <location>
        <begin position="160"/>
        <end position="372"/>
    </location>
</feature>
<evidence type="ECO:0000256" key="4">
    <source>
        <dbReference type="ARBA" id="ARBA00022670"/>
    </source>
</evidence>
<keyword evidence="7" id="KW-0378">Hydrolase</keyword>
<dbReference type="AlphaFoldDB" id="A0A848HAL2"/>
<accession>A0A848HAL2</accession>
<comment type="caution">
    <text evidence="14">The sequence shown here is derived from an EMBL/GenBank/DDBJ whole genome shotgun (WGS) entry which is preliminary data.</text>
</comment>
<dbReference type="InterPro" id="IPR050083">
    <property type="entry name" value="HtpX_protease"/>
</dbReference>
<dbReference type="EMBL" id="JABBFX010000002">
    <property type="protein sequence ID" value="NML46461.1"/>
    <property type="molecule type" value="Genomic_DNA"/>
</dbReference>
<keyword evidence="6" id="KW-0479">Metal-binding</keyword>
<gene>
    <name evidence="14" type="ORF">HHL11_22135</name>
</gene>
<keyword evidence="11 12" id="KW-0472">Membrane</keyword>
<evidence type="ECO:0000256" key="6">
    <source>
        <dbReference type="ARBA" id="ARBA00022723"/>
    </source>
</evidence>
<dbReference type="CDD" id="cd07328">
    <property type="entry name" value="M48_Ste24p_like"/>
    <property type="match status" value="1"/>
</dbReference>
<protein>
    <submittedName>
        <fullName evidence="14">M48 family metalloprotease</fullName>
    </submittedName>
</protein>
<keyword evidence="4 14" id="KW-0645">Protease</keyword>
<dbReference type="InterPro" id="IPR001915">
    <property type="entry name" value="Peptidase_M48"/>
</dbReference>
<evidence type="ECO:0000256" key="10">
    <source>
        <dbReference type="ARBA" id="ARBA00023049"/>
    </source>
</evidence>
<evidence type="ECO:0000256" key="9">
    <source>
        <dbReference type="ARBA" id="ARBA00022989"/>
    </source>
</evidence>
<evidence type="ECO:0000256" key="11">
    <source>
        <dbReference type="ARBA" id="ARBA00023136"/>
    </source>
</evidence>
<evidence type="ECO:0000256" key="12">
    <source>
        <dbReference type="SAM" id="Phobius"/>
    </source>
</evidence>
<keyword evidence="10 14" id="KW-0482">Metalloprotease</keyword>
<name>A0A848HAL2_9BURK</name>
<dbReference type="PANTHER" id="PTHR43221">
    <property type="entry name" value="PROTEASE HTPX"/>
    <property type="match status" value="1"/>
</dbReference>
<comment type="cofactor">
    <cofactor evidence="1">
        <name>Zn(2+)</name>
        <dbReference type="ChEBI" id="CHEBI:29105"/>
    </cofactor>
</comment>
<dbReference type="GO" id="GO:0004222">
    <property type="term" value="F:metalloendopeptidase activity"/>
    <property type="evidence" value="ECO:0007669"/>
    <property type="project" value="InterPro"/>
</dbReference>
<comment type="subcellular location">
    <subcellularLocation>
        <location evidence="2">Cell membrane</location>
        <topology evidence="2">Multi-pass membrane protein</topology>
    </subcellularLocation>
</comment>
<feature type="transmembrane region" description="Helical" evidence="12">
    <location>
        <begin position="27"/>
        <end position="48"/>
    </location>
</feature>